<organism evidence="2 3">
    <name type="scientific">Rosa chinensis</name>
    <name type="common">China rose</name>
    <dbReference type="NCBI Taxonomy" id="74649"/>
    <lineage>
        <taxon>Eukaryota</taxon>
        <taxon>Viridiplantae</taxon>
        <taxon>Streptophyta</taxon>
        <taxon>Embryophyta</taxon>
        <taxon>Tracheophyta</taxon>
        <taxon>Spermatophyta</taxon>
        <taxon>Magnoliopsida</taxon>
        <taxon>eudicotyledons</taxon>
        <taxon>Gunneridae</taxon>
        <taxon>Pentapetalae</taxon>
        <taxon>rosids</taxon>
        <taxon>fabids</taxon>
        <taxon>Rosales</taxon>
        <taxon>Rosaceae</taxon>
        <taxon>Rosoideae</taxon>
        <taxon>Rosoideae incertae sedis</taxon>
        <taxon>Rosa</taxon>
    </lineage>
</organism>
<proteinExistence type="predicted"/>
<dbReference type="AlphaFoldDB" id="A0A2P6S625"/>
<accession>A0A2P6S625</accession>
<sequence length="98" mass="11347">MANCNKNRRNRRLSSHHFRPRSSYLPDQSLVLLNYPRTGRLFTKEEIDCIYFSANDLSAPPLFKQPPLDMDGEDPYNQIIRCPLQSGDGFRVSVGFKK</sequence>
<keyword evidence="3" id="KW-1185">Reference proteome</keyword>
<feature type="region of interest" description="Disordered" evidence="1">
    <location>
        <begin position="1"/>
        <end position="22"/>
    </location>
</feature>
<name>A0A2P6S625_ROSCH</name>
<feature type="compositionally biased region" description="Basic residues" evidence="1">
    <location>
        <begin position="1"/>
        <end position="20"/>
    </location>
</feature>
<dbReference type="EMBL" id="PDCK01000040">
    <property type="protein sequence ID" value="PRQ54126.1"/>
    <property type="molecule type" value="Genomic_DNA"/>
</dbReference>
<gene>
    <name evidence="2" type="ORF">RchiOBHm_Chr2g0174091</name>
</gene>
<dbReference type="STRING" id="74649.A0A2P6S625"/>
<evidence type="ECO:0000256" key="1">
    <source>
        <dbReference type="SAM" id="MobiDB-lite"/>
    </source>
</evidence>
<evidence type="ECO:0000313" key="3">
    <source>
        <dbReference type="Proteomes" id="UP000238479"/>
    </source>
</evidence>
<reference evidence="2 3" key="1">
    <citation type="journal article" date="2018" name="Nat. Genet.">
        <title>The Rosa genome provides new insights in the design of modern roses.</title>
        <authorList>
            <person name="Bendahmane M."/>
        </authorList>
    </citation>
    <scope>NUCLEOTIDE SEQUENCE [LARGE SCALE GENOMIC DNA]</scope>
    <source>
        <strain evidence="3">cv. Old Blush</strain>
    </source>
</reference>
<dbReference type="Proteomes" id="UP000238479">
    <property type="component" value="Chromosome 2"/>
</dbReference>
<protein>
    <submittedName>
        <fullName evidence="2">Uncharacterized protein</fullName>
    </submittedName>
</protein>
<dbReference type="Gramene" id="PRQ54126">
    <property type="protein sequence ID" value="PRQ54126"/>
    <property type="gene ID" value="RchiOBHm_Chr2g0174091"/>
</dbReference>
<comment type="caution">
    <text evidence="2">The sequence shown here is derived from an EMBL/GenBank/DDBJ whole genome shotgun (WGS) entry which is preliminary data.</text>
</comment>
<evidence type="ECO:0000313" key="2">
    <source>
        <dbReference type="EMBL" id="PRQ54126.1"/>
    </source>
</evidence>